<dbReference type="Proteomes" id="UP001607157">
    <property type="component" value="Unassembled WGS sequence"/>
</dbReference>
<feature type="transmembrane region" description="Helical" evidence="6">
    <location>
        <begin position="101"/>
        <end position="118"/>
    </location>
</feature>
<comment type="caution">
    <text evidence="8">The sequence shown here is derived from an EMBL/GenBank/DDBJ whole genome shotgun (WGS) entry which is preliminary data.</text>
</comment>
<keyword evidence="3 6" id="KW-0812">Transmembrane</keyword>
<evidence type="ECO:0000256" key="5">
    <source>
        <dbReference type="ARBA" id="ARBA00023136"/>
    </source>
</evidence>
<keyword evidence="4 6" id="KW-1133">Transmembrane helix</keyword>
<evidence type="ECO:0000256" key="1">
    <source>
        <dbReference type="ARBA" id="ARBA00004651"/>
    </source>
</evidence>
<dbReference type="SUPFAM" id="SSF103481">
    <property type="entry name" value="Multidrug resistance efflux transporter EmrE"/>
    <property type="match status" value="2"/>
</dbReference>
<organism evidence="8 9">
    <name type="scientific">Roseovarius aquimarinus</name>
    <dbReference type="NCBI Taxonomy" id="1229156"/>
    <lineage>
        <taxon>Bacteria</taxon>
        <taxon>Pseudomonadati</taxon>
        <taxon>Pseudomonadota</taxon>
        <taxon>Alphaproteobacteria</taxon>
        <taxon>Rhodobacterales</taxon>
        <taxon>Roseobacteraceae</taxon>
        <taxon>Roseovarius</taxon>
    </lineage>
</organism>
<feature type="transmembrane region" description="Helical" evidence="6">
    <location>
        <begin position="179"/>
        <end position="197"/>
    </location>
</feature>
<feature type="transmembrane region" description="Helical" evidence="6">
    <location>
        <begin position="217"/>
        <end position="239"/>
    </location>
</feature>
<evidence type="ECO:0000259" key="7">
    <source>
        <dbReference type="Pfam" id="PF00892"/>
    </source>
</evidence>
<feature type="domain" description="EamA" evidence="7">
    <location>
        <begin position="10"/>
        <end position="140"/>
    </location>
</feature>
<evidence type="ECO:0000313" key="8">
    <source>
        <dbReference type="EMBL" id="MFH0254659.1"/>
    </source>
</evidence>
<gene>
    <name evidence="8" type="ORF">ACGRVM_12205</name>
</gene>
<feature type="transmembrane region" description="Helical" evidence="6">
    <location>
        <begin position="37"/>
        <end position="58"/>
    </location>
</feature>
<dbReference type="PANTHER" id="PTHR32322:SF18">
    <property type="entry name" value="S-ADENOSYLMETHIONINE_S-ADENOSYLHOMOCYSTEINE TRANSPORTER"/>
    <property type="match status" value="1"/>
</dbReference>
<feature type="transmembrane region" description="Helical" evidence="6">
    <location>
        <begin position="153"/>
        <end position="172"/>
    </location>
</feature>
<dbReference type="Gene3D" id="1.10.3730.20">
    <property type="match status" value="1"/>
</dbReference>
<dbReference type="RefSeq" id="WP_377172021.1">
    <property type="nucleotide sequence ID" value="NZ_JBHTJC010000003.1"/>
</dbReference>
<feature type="transmembrane region" description="Helical" evidence="6">
    <location>
        <begin position="272"/>
        <end position="291"/>
    </location>
</feature>
<comment type="subcellular location">
    <subcellularLocation>
        <location evidence="1">Cell membrane</location>
        <topology evidence="1">Multi-pass membrane protein</topology>
    </subcellularLocation>
</comment>
<sequence length="302" mass="32133">MEPRLTPFVLAMVALVGMLWGLNWPAVKFMLREVPPLTLRAAGFTGGAIVLWLMARMLGHRLRPAAGEAGMIAVTGFFVVFGFNMMAALGQTLTEASRAAIIAYTMPAITAVLAAVFLKDRLSVRRVLAVVIGMTGLAVLASVDLSALVASPWGALLMLAAALSWSIGNVLVQARAWSLTPLALTFWFFALSVVLAWPLALWLEPHGTALGLSAETWWVFGFHVAGPMATCYLLWSVLLQRLPATVAAISILTAPTVGVISAILLLGEPVSWQKIVALGLIVVSIAITLTGRPRKPAMPETA</sequence>
<evidence type="ECO:0000256" key="4">
    <source>
        <dbReference type="ARBA" id="ARBA00022989"/>
    </source>
</evidence>
<dbReference type="EMBL" id="JBIHMM010000003">
    <property type="protein sequence ID" value="MFH0254659.1"/>
    <property type="molecule type" value="Genomic_DNA"/>
</dbReference>
<proteinExistence type="predicted"/>
<name>A0ABW7I9S0_9RHOB</name>
<feature type="transmembrane region" description="Helical" evidence="6">
    <location>
        <begin position="246"/>
        <end position="266"/>
    </location>
</feature>
<feature type="transmembrane region" description="Helical" evidence="6">
    <location>
        <begin position="127"/>
        <end position="147"/>
    </location>
</feature>
<dbReference type="InterPro" id="IPR050638">
    <property type="entry name" value="AA-Vitamin_Transporters"/>
</dbReference>
<protein>
    <submittedName>
        <fullName evidence="8">DMT family transporter</fullName>
    </submittedName>
</protein>
<evidence type="ECO:0000256" key="3">
    <source>
        <dbReference type="ARBA" id="ARBA00022692"/>
    </source>
</evidence>
<keyword evidence="9" id="KW-1185">Reference proteome</keyword>
<keyword evidence="5 6" id="KW-0472">Membrane</keyword>
<keyword evidence="2" id="KW-1003">Cell membrane</keyword>
<feature type="domain" description="EamA" evidence="7">
    <location>
        <begin position="153"/>
        <end position="289"/>
    </location>
</feature>
<evidence type="ECO:0000256" key="2">
    <source>
        <dbReference type="ARBA" id="ARBA00022475"/>
    </source>
</evidence>
<evidence type="ECO:0000313" key="9">
    <source>
        <dbReference type="Proteomes" id="UP001607157"/>
    </source>
</evidence>
<feature type="transmembrane region" description="Helical" evidence="6">
    <location>
        <begin position="70"/>
        <end position="89"/>
    </location>
</feature>
<dbReference type="PANTHER" id="PTHR32322">
    <property type="entry name" value="INNER MEMBRANE TRANSPORTER"/>
    <property type="match status" value="1"/>
</dbReference>
<evidence type="ECO:0000256" key="6">
    <source>
        <dbReference type="SAM" id="Phobius"/>
    </source>
</evidence>
<dbReference type="Pfam" id="PF00892">
    <property type="entry name" value="EamA"/>
    <property type="match status" value="2"/>
</dbReference>
<reference evidence="8 9" key="1">
    <citation type="submission" date="2024-10" db="EMBL/GenBank/DDBJ databases">
        <authorList>
            <person name="Yang X.-N."/>
        </authorList>
    </citation>
    <scope>NUCLEOTIDE SEQUENCE [LARGE SCALE GENOMIC DNA]</scope>
    <source>
        <strain evidence="8 9">CAU 1059</strain>
    </source>
</reference>
<accession>A0ABW7I9S0</accession>
<dbReference type="InterPro" id="IPR000620">
    <property type="entry name" value="EamA_dom"/>
</dbReference>
<dbReference type="InterPro" id="IPR037185">
    <property type="entry name" value="EmrE-like"/>
</dbReference>